<proteinExistence type="predicted"/>
<dbReference type="Proteomes" id="UP000789405">
    <property type="component" value="Unassembled WGS sequence"/>
</dbReference>
<accession>A0A9N9J3W4</accession>
<protein>
    <submittedName>
        <fullName evidence="1">10563_t:CDS:1</fullName>
    </submittedName>
</protein>
<organism evidence="1 2">
    <name type="scientific">Dentiscutata erythropus</name>
    <dbReference type="NCBI Taxonomy" id="1348616"/>
    <lineage>
        <taxon>Eukaryota</taxon>
        <taxon>Fungi</taxon>
        <taxon>Fungi incertae sedis</taxon>
        <taxon>Mucoromycota</taxon>
        <taxon>Glomeromycotina</taxon>
        <taxon>Glomeromycetes</taxon>
        <taxon>Diversisporales</taxon>
        <taxon>Gigasporaceae</taxon>
        <taxon>Dentiscutata</taxon>
    </lineage>
</organism>
<comment type="caution">
    <text evidence="1">The sequence shown here is derived from an EMBL/GenBank/DDBJ whole genome shotgun (WGS) entry which is preliminary data.</text>
</comment>
<dbReference type="OrthoDB" id="2425580at2759"/>
<reference evidence="1" key="1">
    <citation type="submission" date="2021-06" db="EMBL/GenBank/DDBJ databases">
        <authorList>
            <person name="Kallberg Y."/>
            <person name="Tangrot J."/>
            <person name="Rosling A."/>
        </authorList>
    </citation>
    <scope>NUCLEOTIDE SEQUENCE</scope>
    <source>
        <strain evidence="1">MA453B</strain>
    </source>
</reference>
<sequence length="58" mass="6389">ISDYIADTTANLEPDDSLILAFCVKLDEDTLSAADVNVRMIAKLIVDEVEKGDGYNWV</sequence>
<dbReference type="EMBL" id="CAJVPY010017849">
    <property type="protein sequence ID" value="CAG8764035.1"/>
    <property type="molecule type" value="Genomic_DNA"/>
</dbReference>
<evidence type="ECO:0000313" key="2">
    <source>
        <dbReference type="Proteomes" id="UP000789405"/>
    </source>
</evidence>
<keyword evidence="2" id="KW-1185">Reference proteome</keyword>
<gene>
    <name evidence="1" type="ORF">DERYTH_LOCUS18087</name>
</gene>
<name>A0A9N9J3W4_9GLOM</name>
<dbReference type="AlphaFoldDB" id="A0A9N9J3W4"/>
<feature type="non-terminal residue" evidence="1">
    <location>
        <position position="58"/>
    </location>
</feature>
<feature type="non-terminal residue" evidence="1">
    <location>
        <position position="1"/>
    </location>
</feature>
<evidence type="ECO:0000313" key="1">
    <source>
        <dbReference type="EMBL" id="CAG8764035.1"/>
    </source>
</evidence>